<dbReference type="PANTHER" id="PTHR35394:SF5">
    <property type="entry name" value="DUF3176 DOMAIN-CONTAINING PROTEIN"/>
    <property type="match status" value="1"/>
</dbReference>
<dbReference type="AlphaFoldDB" id="A0A9W8SCD5"/>
<evidence type="ECO:0000313" key="2">
    <source>
        <dbReference type="EMBL" id="KAJ4268978.1"/>
    </source>
</evidence>
<gene>
    <name evidence="2" type="ORF">NW762_003049</name>
</gene>
<keyword evidence="1" id="KW-0472">Membrane</keyword>
<feature type="transmembrane region" description="Helical" evidence="1">
    <location>
        <begin position="55"/>
        <end position="75"/>
    </location>
</feature>
<dbReference type="EMBL" id="JAOQAZ010000003">
    <property type="protein sequence ID" value="KAJ4268978.1"/>
    <property type="molecule type" value="Genomic_DNA"/>
</dbReference>
<accession>A0A9W8SCD5</accession>
<keyword evidence="1" id="KW-0812">Transmembrane</keyword>
<name>A0A9W8SCD5_9HYPO</name>
<evidence type="ECO:0000313" key="3">
    <source>
        <dbReference type="Proteomes" id="UP001152049"/>
    </source>
</evidence>
<dbReference type="Proteomes" id="UP001152049">
    <property type="component" value="Unassembled WGS sequence"/>
</dbReference>
<dbReference type="InterPro" id="IPR021514">
    <property type="entry name" value="DUF3176"/>
</dbReference>
<evidence type="ECO:0000256" key="1">
    <source>
        <dbReference type="SAM" id="Phobius"/>
    </source>
</evidence>
<organism evidence="2 3">
    <name type="scientific">Fusarium torreyae</name>
    <dbReference type="NCBI Taxonomy" id="1237075"/>
    <lineage>
        <taxon>Eukaryota</taxon>
        <taxon>Fungi</taxon>
        <taxon>Dikarya</taxon>
        <taxon>Ascomycota</taxon>
        <taxon>Pezizomycotina</taxon>
        <taxon>Sordariomycetes</taxon>
        <taxon>Hypocreomycetidae</taxon>
        <taxon>Hypocreales</taxon>
        <taxon>Nectriaceae</taxon>
        <taxon>Fusarium</taxon>
    </lineage>
</organism>
<dbReference type="Pfam" id="PF11374">
    <property type="entry name" value="DUF3176"/>
    <property type="match status" value="1"/>
</dbReference>
<dbReference type="OrthoDB" id="5090374at2759"/>
<sequence length="219" mass="24289">MSEHHSRPESDLYEPAPIHDVDAESSVKDFAEETPKHKEYVSHGTFNKDGWGLEILSLLVSLALFVGMVAIFYTMKNKPLSKWLLPIDINTAIAILATDCTAAMMHNVSAFIGQLKWLYFGNSPRQLYNIERFDEASRGPYGSAIFVFRTPWNMATFGALITILRLGFAPFSQQVISLHPREVSIQDNTTTFGFAHANDRYIPSAGGVASAVGMAPTYP</sequence>
<keyword evidence="3" id="KW-1185">Reference proteome</keyword>
<comment type="caution">
    <text evidence="2">The sequence shown here is derived from an EMBL/GenBank/DDBJ whole genome shotgun (WGS) entry which is preliminary data.</text>
</comment>
<dbReference type="PANTHER" id="PTHR35394">
    <property type="entry name" value="DUF3176 DOMAIN-CONTAINING PROTEIN"/>
    <property type="match status" value="1"/>
</dbReference>
<proteinExistence type="predicted"/>
<keyword evidence="1" id="KW-1133">Transmembrane helix</keyword>
<protein>
    <submittedName>
        <fullName evidence="2">Uncharacterized protein</fullName>
    </submittedName>
</protein>
<reference evidence="2" key="1">
    <citation type="submission" date="2022-09" db="EMBL/GenBank/DDBJ databases">
        <title>Fusarium specimens isolated from Avocado Roots.</title>
        <authorList>
            <person name="Stajich J."/>
            <person name="Roper C."/>
            <person name="Heimlech-Rivalta G."/>
        </authorList>
    </citation>
    <scope>NUCLEOTIDE SEQUENCE</scope>
    <source>
        <strain evidence="2">CF00136</strain>
    </source>
</reference>